<feature type="compositionally biased region" description="Basic and acidic residues" evidence="1">
    <location>
        <begin position="48"/>
        <end position="66"/>
    </location>
</feature>
<evidence type="ECO:0000313" key="3">
    <source>
        <dbReference type="Proteomes" id="UP000761534"/>
    </source>
</evidence>
<evidence type="ECO:0000313" key="2">
    <source>
        <dbReference type="EMBL" id="KAA8896759.1"/>
    </source>
</evidence>
<proteinExistence type="predicted"/>
<dbReference type="Proteomes" id="UP000761534">
    <property type="component" value="Unassembled WGS sequence"/>
</dbReference>
<dbReference type="VEuPathDB" id="FungiDB:TRICI_006844"/>
<organism evidence="2 3">
    <name type="scientific">Trichomonascus ciferrii</name>
    <dbReference type="NCBI Taxonomy" id="44093"/>
    <lineage>
        <taxon>Eukaryota</taxon>
        <taxon>Fungi</taxon>
        <taxon>Dikarya</taxon>
        <taxon>Ascomycota</taxon>
        <taxon>Saccharomycotina</taxon>
        <taxon>Dipodascomycetes</taxon>
        <taxon>Dipodascales</taxon>
        <taxon>Trichomonascaceae</taxon>
        <taxon>Trichomonascus</taxon>
        <taxon>Trichomonascus ciferrii complex</taxon>
    </lineage>
</organism>
<dbReference type="AlphaFoldDB" id="A0A642UGU1"/>
<keyword evidence="3" id="KW-1185">Reference proteome</keyword>
<dbReference type="EMBL" id="SWFS01000575">
    <property type="protein sequence ID" value="KAA8896759.1"/>
    <property type="molecule type" value="Genomic_DNA"/>
</dbReference>
<feature type="compositionally biased region" description="Acidic residues" evidence="1">
    <location>
        <begin position="180"/>
        <end position="195"/>
    </location>
</feature>
<comment type="caution">
    <text evidence="2">The sequence shown here is derived from an EMBL/GenBank/DDBJ whole genome shotgun (WGS) entry which is preliminary data.</text>
</comment>
<reference evidence="2" key="1">
    <citation type="journal article" date="2019" name="G3 (Bethesda)">
        <title>Genome Assemblies of Two Rare Opportunistic Yeast Pathogens: Diutina rugosa (syn. Candida rugosa) and Trichomonascus ciferrii (syn. Candida ciferrii).</title>
        <authorList>
            <person name="Mixao V."/>
            <person name="Saus E."/>
            <person name="Hansen A.P."/>
            <person name="Lass-Florl C."/>
            <person name="Gabaldon T."/>
        </authorList>
    </citation>
    <scope>NUCLEOTIDE SEQUENCE</scope>
    <source>
        <strain evidence="2">CBS 4856</strain>
    </source>
</reference>
<dbReference type="OrthoDB" id="4097069at2759"/>
<gene>
    <name evidence="2" type="ORF">TRICI_006844</name>
</gene>
<feature type="region of interest" description="Disordered" evidence="1">
    <location>
        <begin position="163"/>
        <end position="215"/>
    </location>
</feature>
<protein>
    <submittedName>
        <fullName evidence="2">Uncharacterized protein</fullName>
    </submittedName>
</protein>
<evidence type="ECO:0000256" key="1">
    <source>
        <dbReference type="SAM" id="MobiDB-lite"/>
    </source>
</evidence>
<feature type="region of interest" description="Disordered" evidence="1">
    <location>
        <begin position="34"/>
        <end position="85"/>
    </location>
</feature>
<name>A0A642UGU1_9ASCO</name>
<sequence>MVLHNSKWDKKAKARYYKKHGITPDWVLEKQARAEREQNDLESNSWRFQDRTSDDEREEQNIRAAEKVNSLVDSSEHSIGEAAVRPVGEIQQKELRFFPTVEEDEEANAEYKELARRPGKSMFEDKLKETEEARHKHIQEHDNPEQFHKIQENIERDKMAKEIRQKFQKPKSARTSQQTEELDIDDFLDDIDEIEDTGHDPKKKNQNQWLDDLLD</sequence>
<accession>A0A642UGU1</accession>